<protein>
    <submittedName>
        <fullName evidence="2">Uncharacterized protein</fullName>
    </submittedName>
</protein>
<dbReference type="Ensembl" id="ENSCCET00000009031.1">
    <property type="protein sequence ID" value="ENSCCEP00000005460.1"/>
    <property type="gene ID" value="ENSCCEG00000006020.1"/>
</dbReference>
<feature type="region of interest" description="Disordered" evidence="1">
    <location>
        <begin position="39"/>
        <end position="108"/>
    </location>
</feature>
<dbReference type="AlphaFoldDB" id="A0A8C0UD53"/>
<proteinExistence type="predicted"/>
<accession>A0A8C0UD53</accession>
<sequence length="131" mass="14685">NAVGKNAEVHEGGVEFSPNLISSVLPLCLQILTNTKINTKTENTGTKSTRRTRKKTGKSPSTVIVSTKIPRKRNTKTRRKPNTKMAAQRNTKTNTKIKTRRRERKRRWVSPVGETRGWVCLTVLNSTNSVG</sequence>
<organism evidence="2 3">
    <name type="scientific">Cyanistes caeruleus</name>
    <name type="common">Eurasian blue tit</name>
    <name type="synonym">Parus caeruleus</name>
    <dbReference type="NCBI Taxonomy" id="156563"/>
    <lineage>
        <taxon>Eukaryota</taxon>
        <taxon>Metazoa</taxon>
        <taxon>Chordata</taxon>
        <taxon>Craniata</taxon>
        <taxon>Vertebrata</taxon>
        <taxon>Euteleostomi</taxon>
        <taxon>Archelosauria</taxon>
        <taxon>Archosauria</taxon>
        <taxon>Dinosauria</taxon>
        <taxon>Saurischia</taxon>
        <taxon>Theropoda</taxon>
        <taxon>Coelurosauria</taxon>
        <taxon>Aves</taxon>
        <taxon>Neognathae</taxon>
        <taxon>Neoaves</taxon>
        <taxon>Telluraves</taxon>
        <taxon>Australaves</taxon>
        <taxon>Passeriformes</taxon>
        <taxon>Paridae</taxon>
        <taxon>Cyanistes</taxon>
    </lineage>
</organism>
<keyword evidence="3" id="KW-1185">Reference proteome</keyword>
<evidence type="ECO:0000256" key="1">
    <source>
        <dbReference type="SAM" id="MobiDB-lite"/>
    </source>
</evidence>
<dbReference type="Proteomes" id="UP000694410">
    <property type="component" value="Unplaced"/>
</dbReference>
<feature type="compositionally biased region" description="Basic residues" evidence="1">
    <location>
        <begin position="95"/>
        <end position="108"/>
    </location>
</feature>
<feature type="compositionally biased region" description="Basic residues" evidence="1">
    <location>
        <begin position="48"/>
        <end position="57"/>
    </location>
</feature>
<name>A0A8C0UD53_CYACU</name>
<reference evidence="2" key="1">
    <citation type="submission" date="2025-08" db="UniProtKB">
        <authorList>
            <consortium name="Ensembl"/>
        </authorList>
    </citation>
    <scope>IDENTIFICATION</scope>
</reference>
<evidence type="ECO:0000313" key="3">
    <source>
        <dbReference type="Proteomes" id="UP000694410"/>
    </source>
</evidence>
<reference evidence="2" key="2">
    <citation type="submission" date="2025-09" db="UniProtKB">
        <authorList>
            <consortium name="Ensembl"/>
        </authorList>
    </citation>
    <scope>IDENTIFICATION</scope>
</reference>
<feature type="compositionally biased region" description="Basic residues" evidence="1">
    <location>
        <begin position="69"/>
        <end position="82"/>
    </location>
</feature>
<evidence type="ECO:0000313" key="2">
    <source>
        <dbReference type="Ensembl" id="ENSCCEP00000005460.1"/>
    </source>
</evidence>